<evidence type="ECO:0000313" key="4">
    <source>
        <dbReference type="Proteomes" id="UP000326939"/>
    </source>
</evidence>
<dbReference type="Pfam" id="PF04484">
    <property type="entry name" value="QWRF"/>
    <property type="match status" value="2"/>
</dbReference>
<evidence type="ECO:0008006" key="5">
    <source>
        <dbReference type="Google" id="ProtNLM"/>
    </source>
</evidence>
<dbReference type="GO" id="GO:0005880">
    <property type="term" value="C:nuclear microtubule"/>
    <property type="evidence" value="ECO:0007669"/>
    <property type="project" value="TreeGrafter"/>
</dbReference>
<feature type="compositionally biased region" description="Polar residues" evidence="2">
    <location>
        <begin position="342"/>
        <end position="361"/>
    </location>
</feature>
<evidence type="ECO:0000313" key="3">
    <source>
        <dbReference type="EMBL" id="KAB5552765.1"/>
    </source>
</evidence>
<dbReference type="AlphaFoldDB" id="A0A5N5MCC0"/>
<reference evidence="4" key="1">
    <citation type="journal article" date="2019" name="Gigascience">
        <title>De novo genome assembly of the endangered Acer yangbiense, a plant species with extremely small populations endemic to Yunnan Province, China.</title>
        <authorList>
            <person name="Yang J."/>
            <person name="Wariss H.M."/>
            <person name="Tao L."/>
            <person name="Zhang R."/>
            <person name="Yun Q."/>
            <person name="Hollingsworth P."/>
            <person name="Dao Z."/>
            <person name="Luo G."/>
            <person name="Guo H."/>
            <person name="Ma Y."/>
            <person name="Sun W."/>
        </authorList>
    </citation>
    <scope>NUCLEOTIDE SEQUENCE [LARGE SCALE GENOMIC DNA]</scope>
    <source>
        <strain evidence="4">cv. br00</strain>
    </source>
</reference>
<sequence>MCICGRFIAGKRIFFMSNLCDSLQCEKHTAVLDKPRPPLVSAERNSNAAAAARRPRTREVSSRYKSPSSTTPSVARRFPSPSLTRTLSAPSQVLPKRSQSAERRRPSFPPSPPNPSTPVQDSSVDVQFPSRRLSAGGRLQESLWPSTMRSLSVSFQSDSISIPISKKEKTVNNVTYDRTLRPSSNVVHKQAETPAGSRKPTPERKRSPLKGKNSQDQSENAKPVDGIHSRLIDQHRWPSRIGGKVSSNTSLNRSVDLTDKSVKTLSTPVRIGLSSLRRTPTPDSVIKPLQNSASDTAKLSLEEIGIVSEVNSVGDKLQRITGAQKLVASSLSDRISLVTSAVRSQSLPSTGSRPASPSRTCISRGGSPARTRPSTPPTGVSPSRIRPSSVSSQVNNSTSVLSFIADFKRGKKGASYIEDAHQIRLLYNRYLQWRFANARAGAVLYIQKVTAERTLYNVWDTTLALWDSVIRKRINLQQLKLELKLNAVLTDQVMPLFTMTLLLRFVMETNMCSMPSVCEKDEFYLSSISLDWNCLRFLRHIGLKIAYLEDWALLENDHTDSLSGAVEDLEASTLRLPMTGGAKADIESLKVAICSAVDVMQAMGSSICSLLPRVEEMNALVYELAIVAAQEKTKLDQCEALLASTTAMQVEEYSIRTHRIQMKEALEKQQPPLMAMKTPSWP</sequence>
<feature type="compositionally biased region" description="Pro residues" evidence="2">
    <location>
        <begin position="107"/>
        <end position="116"/>
    </location>
</feature>
<protein>
    <recommendedName>
        <fullName evidence="5">AUGMIN subunit 8</fullName>
    </recommendedName>
</protein>
<feature type="compositionally biased region" description="Low complexity" evidence="2">
    <location>
        <begin position="41"/>
        <end position="52"/>
    </location>
</feature>
<dbReference type="Proteomes" id="UP000326939">
    <property type="component" value="Chromosome 6"/>
</dbReference>
<feature type="compositionally biased region" description="Polar residues" evidence="2">
    <location>
        <begin position="173"/>
        <end position="187"/>
    </location>
</feature>
<comment type="caution">
    <text evidence="3">The sequence shown here is derived from an EMBL/GenBank/DDBJ whole genome shotgun (WGS) entry which is preliminary data.</text>
</comment>
<gene>
    <name evidence="3" type="ORF">DKX38_010076</name>
</gene>
<feature type="compositionally biased region" description="Polar residues" evidence="2">
    <location>
        <begin position="81"/>
        <end position="91"/>
    </location>
</feature>
<evidence type="ECO:0000256" key="1">
    <source>
        <dbReference type="ARBA" id="ARBA00010016"/>
    </source>
</evidence>
<proteinExistence type="inferred from homology"/>
<feature type="region of interest" description="Disordered" evidence="2">
    <location>
        <begin position="173"/>
        <end position="225"/>
    </location>
</feature>
<accession>A0A5N5MCC0</accession>
<feature type="compositionally biased region" description="Polar residues" evidence="2">
    <location>
        <begin position="63"/>
        <end position="73"/>
    </location>
</feature>
<name>A0A5N5MCC0_9ROSI</name>
<evidence type="ECO:0000256" key="2">
    <source>
        <dbReference type="SAM" id="MobiDB-lite"/>
    </source>
</evidence>
<dbReference type="EMBL" id="VDCV01000006">
    <property type="protein sequence ID" value="KAB5552765.1"/>
    <property type="molecule type" value="Genomic_DNA"/>
</dbReference>
<dbReference type="PANTHER" id="PTHR31807">
    <property type="entry name" value="AUGMIN FAMILY MEMBER"/>
    <property type="match status" value="1"/>
</dbReference>
<dbReference type="PANTHER" id="PTHR31807:SF37">
    <property type="entry name" value="HAUS AUGMIN-LIKE COMPLEX SUBUNIT 8"/>
    <property type="match status" value="1"/>
</dbReference>
<dbReference type="GO" id="GO:0051225">
    <property type="term" value="P:spindle assembly"/>
    <property type="evidence" value="ECO:0007669"/>
    <property type="project" value="TreeGrafter"/>
</dbReference>
<comment type="similarity">
    <text evidence="1">Belongs to the QWRF family.</text>
</comment>
<dbReference type="GO" id="GO:0008017">
    <property type="term" value="F:microtubule binding"/>
    <property type="evidence" value="ECO:0007669"/>
    <property type="project" value="TreeGrafter"/>
</dbReference>
<organism evidence="3 4">
    <name type="scientific">Salix brachista</name>
    <dbReference type="NCBI Taxonomy" id="2182728"/>
    <lineage>
        <taxon>Eukaryota</taxon>
        <taxon>Viridiplantae</taxon>
        <taxon>Streptophyta</taxon>
        <taxon>Embryophyta</taxon>
        <taxon>Tracheophyta</taxon>
        <taxon>Spermatophyta</taxon>
        <taxon>Magnoliopsida</taxon>
        <taxon>eudicotyledons</taxon>
        <taxon>Gunneridae</taxon>
        <taxon>Pentapetalae</taxon>
        <taxon>rosids</taxon>
        <taxon>fabids</taxon>
        <taxon>Malpighiales</taxon>
        <taxon>Salicaceae</taxon>
        <taxon>Saliceae</taxon>
        <taxon>Salix</taxon>
    </lineage>
</organism>
<feature type="compositionally biased region" description="Low complexity" evidence="2">
    <location>
        <begin position="367"/>
        <end position="392"/>
    </location>
</feature>
<dbReference type="GO" id="GO:0005737">
    <property type="term" value="C:cytoplasm"/>
    <property type="evidence" value="ECO:0007669"/>
    <property type="project" value="TreeGrafter"/>
</dbReference>
<feature type="region of interest" description="Disordered" evidence="2">
    <location>
        <begin position="36"/>
        <end position="125"/>
    </location>
</feature>
<keyword evidence="4" id="KW-1185">Reference proteome</keyword>
<dbReference type="InterPro" id="IPR007573">
    <property type="entry name" value="QWRF"/>
</dbReference>
<feature type="region of interest" description="Disordered" evidence="2">
    <location>
        <begin position="342"/>
        <end position="392"/>
    </location>
</feature>